<name>A0A7V4DZD7_DICTH</name>
<gene>
    <name evidence="1" type="primary">uxaE</name>
    <name evidence="2" type="ORF">ENU78_08000</name>
</gene>
<feature type="binding site" evidence="1">
    <location>
        <position position="167"/>
    </location>
    <ligand>
        <name>a divalent metal cation</name>
        <dbReference type="ChEBI" id="CHEBI:60240"/>
    </ligand>
</feature>
<comment type="catalytic activity">
    <reaction evidence="1">
        <text>keto-D-tagaturonate = keto-D-fructuronate</text>
        <dbReference type="Rhea" id="RHEA:51656"/>
        <dbReference type="ChEBI" id="CHEBI:17886"/>
        <dbReference type="ChEBI" id="CHEBI:59881"/>
        <dbReference type="EC" id="5.1.2.7"/>
    </reaction>
</comment>
<comment type="similarity">
    <text evidence="1">Belongs to the UxaE family.</text>
</comment>
<proteinExistence type="inferred from homology"/>
<sequence>MLNLLEELLKPFSIFVYPQSLRKINEELYIFVAKINNTKNIGIIKQNQSIYFSNPYFSEDKKIEKTGFSVNIYPLNFENYQKLKEIIPINPKTCNKKISFGTGDRLGLVTSAQLSVLKDYNLFPILAQQSPRELIKTKRDFKDVLLKSVIGVLEIGYTDSYGADADHIKDEKYLMEAIDAGYTMYTLDISDFIERIENLTSKEIREKYEKISSFSKKIIEKYAGKKIKISNEEYFELSYDELCKSAIVYEKALSFVEMVHEILRSKLLEFDIEVSIDEGERDTTPEDHFFVVQFLHEKGIDFKSLAPKFPGEFQKGIDYIGDIKKFENELKKQYALTKALEGYRLSLHSGSDKFSIYKSFYKITEGNFHIKTSGTSWLEAVKTIARYSPDLFLELYHIALENLEESKKAYKVNITKEEFPKEIKEDYIEFLKKPNVRQLFHISYGVLLDEKREEIYEILNKNEKEHYQYVSENIRKHLKNLFEEE</sequence>
<dbReference type="EC" id="5.1.2.7" evidence="1"/>
<organism evidence="2">
    <name type="scientific">Dictyoglomus thermophilum</name>
    <dbReference type="NCBI Taxonomy" id="14"/>
    <lineage>
        <taxon>Bacteria</taxon>
        <taxon>Pseudomonadati</taxon>
        <taxon>Dictyoglomota</taxon>
        <taxon>Dictyoglomia</taxon>
        <taxon>Dictyoglomales</taxon>
        <taxon>Dictyoglomaceae</taxon>
        <taxon>Dictyoglomus</taxon>
    </lineage>
</organism>
<feature type="active site" description="Proton donor" evidence="1">
    <location>
        <position position="273"/>
    </location>
</feature>
<dbReference type="AlphaFoldDB" id="A0A7V4DZD7"/>
<comment type="caution">
    <text evidence="2">The sequence shown here is derived from an EMBL/GenBank/DDBJ whole genome shotgun (WGS) entry which is preliminary data.</text>
</comment>
<evidence type="ECO:0000313" key="2">
    <source>
        <dbReference type="EMBL" id="HGK24351.1"/>
    </source>
</evidence>
<feature type="binding site" evidence="1">
    <location>
        <position position="315"/>
    </location>
    <ligand>
        <name>a divalent metal cation</name>
        <dbReference type="ChEBI" id="CHEBI:60240"/>
    </ligand>
</feature>
<comment type="function">
    <text evidence="1">Catalyzes the epimerization of D-tagaturonate (D-TagA) to D-fructuronate (D-FruA).</text>
</comment>
<keyword evidence="1" id="KW-0479">Metal-binding</keyword>
<keyword evidence="1" id="KW-0413">Isomerase</keyword>
<dbReference type="GO" id="GO:0016856">
    <property type="term" value="F:racemase and epimerase activity, acting on hydroxy acids and derivatives"/>
    <property type="evidence" value="ECO:0007669"/>
    <property type="project" value="UniProtKB-UniRule"/>
</dbReference>
<accession>A0A7V4DZD7</accession>
<dbReference type="EMBL" id="DTDV01000020">
    <property type="protein sequence ID" value="HGK24351.1"/>
    <property type="molecule type" value="Genomic_DNA"/>
</dbReference>
<reference evidence="2" key="1">
    <citation type="journal article" date="2020" name="mSystems">
        <title>Genome- and Community-Level Interaction Insights into Carbon Utilization and Element Cycling Functions of Hydrothermarchaeota in Hydrothermal Sediment.</title>
        <authorList>
            <person name="Zhou Z."/>
            <person name="Liu Y."/>
            <person name="Xu W."/>
            <person name="Pan J."/>
            <person name="Luo Z.H."/>
            <person name="Li M."/>
        </authorList>
    </citation>
    <scope>NUCLEOTIDE SEQUENCE [LARGE SCALE GENOMIC DNA]</scope>
    <source>
        <strain evidence="2">SpSt-70</strain>
    </source>
</reference>
<feature type="active site" description="Proton acceptor" evidence="1">
    <location>
        <position position="166"/>
    </location>
</feature>
<dbReference type="RefSeq" id="WP_149122260.1">
    <property type="nucleotide sequence ID" value="NZ_VTFL01000001.1"/>
</dbReference>
<dbReference type="Pfam" id="PF16257">
    <property type="entry name" value="UxaE"/>
    <property type="match status" value="1"/>
</dbReference>
<dbReference type="GO" id="GO:0046872">
    <property type="term" value="F:metal ion binding"/>
    <property type="evidence" value="ECO:0007669"/>
    <property type="project" value="UniProtKB-UniRule"/>
</dbReference>
<protein>
    <recommendedName>
        <fullName evidence="1">Tagaturonate/fructuronate epimerase</fullName>
        <shortName evidence="1">D-TagA/D-FruA epimerase</shortName>
        <ecNumber evidence="1">5.1.2.7</ecNumber>
    </recommendedName>
</protein>
<comment type="cofactor">
    <cofactor evidence="1">
        <name>a divalent metal cation</name>
        <dbReference type="ChEBI" id="CHEBI:60240"/>
    </cofactor>
</comment>
<feature type="binding site" evidence="1">
    <location>
        <position position="348"/>
    </location>
    <ligand>
        <name>a divalent metal cation</name>
        <dbReference type="ChEBI" id="CHEBI:60240"/>
    </ligand>
</feature>
<dbReference type="HAMAP" id="MF_02243">
    <property type="entry name" value="UxaE"/>
    <property type="match status" value="1"/>
</dbReference>
<evidence type="ECO:0000256" key="1">
    <source>
        <dbReference type="HAMAP-Rule" id="MF_02243"/>
    </source>
</evidence>
<dbReference type="InterPro" id="IPR032586">
    <property type="entry name" value="UxaE"/>
</dbReference>